<dbReference type="InterPro" id="IPR036390">
    <property type="entry name" value="WH_DNA-bd_sf"/>
</dbReference>
<accession>A0ABV9EEL3</accession>
<evidence type="ECO:0000313" key="2">
    <source>
        <dbReference type="EMBL" id="MFC4587987.1"/>
    </source>
</evidence>
<comment type="caution">
    <text evidence="2">The sequence shown here is derived from an EMBL/GenBank/DDBJ whole genome shotgun (WGS) entry which is preliminary data.</text>
</comment>
<proteinExistence type="predicted"/>
<evidence type="ECO:0000313" key="3">
    <source>
        <dbReference type="Proteomes" id="UP001595891"/>
    </source>
</evidence>
<dbReference type="InterPro" id="IPR052509">
    <property type="entry name" value="Metal_resp_DNA-bind_regulator"/>
</dbReference>
<name>A0ABV9EEL3_9ACTN</name>
<dbReference type="Gene3D" id="1.10.10.10">
    <property type="entry name" value="Winged helix-like DNA-binding domain superfamily/Winged helix DNA-binding domain"/>
    <property type="match status" value="1"/>
</dbReference>
<protein>
    <submittedName>
        <fullName evidence="2">PadR family transcriptional regulator</fullName>
    </submittedName>
</protein>
<feature type="domain" description="Transcription regulator PadR N-terminal" evidence="1">
    <location>
        <begin position="14"/>
        <end position="84"/>
    </location>
</feature>
<dbReference type="EMBL" id="JBHSFN010000010">
    <property type="protein sequence ID" value="MFC4587987.1"/>
    <property type="molecule type" value="Genomic_DNA"/>
</dbReference>
<dbReference type="Proteomes" id="UP001595891">
    <property type="component" value="Unassembled WGS sequence"/>
</dbReference>
<keyword evidence="3" id="KW-1185">Reference proteome</keyword>
<organism evidence="2 3">
    <name type="scientific">Sphaerisporangium corydalis</name>
    <dbReference type="NCBI Taxonomy" id="1441875"/>
    <lineage>
        <taxon>Bacteria</taxon>
        <taxon>Bacillati</taxon>
        <taxon>Actinomycetota</taxon>
        <taxon>Actinomycetes</taxon>
        <taxon>Streptosporangiales</taxon>
        <taxon>Streptosporangiaceae</taxon>
        <taxon>Sphaerisporangium</taxon>
    </lineage>
</organism>
<gene>
    <name evidence="2" type="ORF">ACFO8L_17985</name>
</gene>
<dbReference type="InterPro" id="IPR005149">
    <property type="entry name" value="Tscrpt_reg_PadR_N"/>
</dbReference>
<dbReference type="Pfam" id="PF03551">
    <property type="entry name" value="PadR"/>
    <property type="match status" value="1"/>
</dbReference>
<dbReference type="SUPFAM" id="SSF46785">
    <property type="entry name" value="Winged helix' DNA-binding domain"/>
    <property type="match status" value="1"/>
</dbReference>
<evidence type="ECO:0000259" key="1">
    <source>
        <dbReference type="Pfam" id="PF03551"/>
    </source>
</evidence>
<dbReference type="PANTHER" id="PTHR33169:SF14">
    <property type="entry name" value="TRANSCRIPTIONAL REGULATOR RV3488"/>
    <property type="match status" value="1"/>
</dbReference>
<dbReference type="RefSeq" id="WP_262840759.1">
    <property type="nucleotide sequence ID" value="NZ_JANZYP010000002.1"/>
</dbReference>
<reference evidence="3" key="1">
    <citation type="journal article" date="2019" name="Int. J. Syst. Evol. Microbiol.">
        <title>The Global Catalogue of Microorganisms (GCM) 10K type strain sequencing project: providing services to taxonomists for standard genome sequencing and annotation.</title>
        <authorList>
            <consortium name="The Broad Institute Genomics Platform"/>
            <consortium name="The Broad Institute Genome Sequencing Center for Infectious Disease"/>
            <person name="Wu L."/>
            <person name="Ma J."/>
        </authorList>
    </citation>
    <scope>NUCLEOTIDE SEQUENCE [LARGE SCALE GENOMIC DNA]</scope>
    <source>
        <strain evidence="3">CCUG 49560</strain>
    </source>
</reference>
<sequence>MTGSYFLDDIDREVLAVLERGPLYGYLIMEALRLRLGVEFHLPTGGLFPVLRRLERLGYIRSAWVTVENRERRTYELTEVGHQARSL</sequence>
<dbReference type="PANTHER" id="PTHR33169">
    <property type="entry name" value="PADR-FAMILY TRANSCRIPTIONAL REGULATOR"/>
    <property type="match status" value="1"/>
</dbReference>
<dbReference type="InterPro" id="IPR036388">
    <property type="entry name" value="WH-like_DNA-bd_sf"/>
</dbReference>